<keyword evidence="3" id="KW-0732">Signal</keyword>
<organism evidence="8 9">
    <name type="scientific">Zhouia amylolytica</name>
    <dbReference type="NCBI Taxonomy" id="376730"/>
    <lineage>
        <taxon>Bacteria</taxon>
        <taxon>Pseudomonadati</taxon>
        <taxon>Bacteroidota</taxon>
        <taxon>Flavobacteriia</taxon>
        <taxon>Flavobacteriales</taxon>
        <taxon>Flavobacteriaceae</taxon>
        <taxon>Zhouia</taxon>
    </lineage>
</organism>
<dbReference type="CDD" id="cd08977">
    <property type="entry name" value="SusD"/>
    <property type="match status" value="1"/>
</dbReference>
<evidence type="ECO:0000256" key="4">
    <source>
        <dbReference type="ARBA" id="ARBA00023136"/>
    </source>
</evidence>
<comment type="similarity">
    <text evidence="2">Belongs to the SusD family.</text>
</comment>
<dbReference type="Proteomes" id="UP000183209">
    <property type="component" value="Unassembled WGS sequence"/>
</dbReference>
<dbReference type="InterPro" id="IPR033985">
    <property type="entry name" value="SusD-like_N"/>
</dbReference>
<keyword evidence="4" id="KW-0472">Membrane</keyword>
<evidence type="ECO:0000256" key="1">
    <source>
        <dbReference type="ARBA" id="ARBA00004442"/>
    </source>
</evidence>
<accession>A0A1I6T3N7</accession>
<comment type="subcellular location">
    <subcellularLocation>
        <location evidence="1">Cell outer membrane</location>
    </subcellularLocation>
</comment>
<dbReference type="Gene3D" id="1.25.40.390">
    <property type="match status" value="1"/>
</dbReference>
<keyword evidence="5" id="KW-0998">Cell outer membrane</keyword>
<dbReference type="EMBL" id="FPAG01000005">
    <property type="protein sequence ID" value="SFS83871.1"/>
    <property type="molecule type" value="Genomic_DNA"/>
</dbReference>
<evidence type="ECO:0000256" key="3">
    <source>
        <dbReference type="ARBA" id="ARBA00022729"/>
    </source>
</evidence>
<evidence type="ECO:0000259" key="6">
    <source>
        <dbReference type="Pfam" id="PF07980"/>
    </source>
</evidence>
<name>A0A1I6T3N7_9FLAO</name>
<dbReference type="Pfam" id="PF14322">
    <property type="entry name" value="SusD-like_3"/>
    <property type="match status" value="1"/>
</dbReference>
<dbReference type="GO" id="GO:0009279">
    <property type="term" value="C:cell outer membrane"/>
    <property type="evidence" value="ECO:0007669"/>
    <property type="project" value="UniProtKB-SubCell"/>
</dbReference>
<dbReference type="SUPFAM" id="SSF48452">
    <property type="entry name" value="TPR-like"/>
    <property type="match status" value="1"/>
</dbReference>
<evidence type="ECO:0000256" key="5">
    <source>
        <dbReference type="ARBA" id="ARBA00023237"/>
    </source>
</evidence>
<evidence type="ECO:0000256" key="2">
    <source>
        <dbReference type="ARBA" id="ARBA00006275"/>
    </source>
</evidence>
<dbReference type="Pfam" id="PF07980">
    <property type="entry name" value="SusD_RagB"/>
    <property type="match status" value="1"/>
</dbReference>
<dbReference type="InterPro" id="IPR012944">
    <property type="entry name" value="SusD_RagB_dom"/>
</dbReference>
<gene>
    <name evidence="8" type="ORF">SAMN04487906_1833</name>
</gene>
<sequence>MKTIEIHRIWRNKGWFLFTSQWILWITVLVVNVSCDDFVDIPAPKDELVSPSVFTDDESANAVVRGMYSQMASSLGFAGGYYNSVTVTSSLAADELFSFRPPNAFFENELNPDDQAIERYLWNEAYQYIYTCNVILEQLALSDQLSAEVVQQLEGEARFIRAFCYFYLTNLFGDVPLHLVSDYEANATAERAPKDQVYQQIIEDLRLAKEFLAMDYSWSEGERVRPNKWAAIALLARVYLYTENWEQAQQMASAVLSNSRLYELEPDLTAVFLKNSKEAIWQLRPVRPRLNTLEAFWFIPVSSRPTSVGITDTLLSAFSTEDQRLTQWIGSVSDGEQTWYYPHKFKVRISSELIEYSMVIRLAELYLIRAEASAHLNDFSAAQQDINRIRSRAGLEDITTTDLQQLLDAIYSERQRELFTEWGHRWLDLKRTQRADQILGGKTGWEPTDVLYPIPLNELLRNTQLEQNPGY</sequence>
<evidence type="ECO:0000259" key="7">
    <source>
        <dbReference type="Pfam" id="PF14322"/>
    </source>
</evidence>
<proteinExistence type="inferred from homology"/>
<feature type="domain" description="SusD-like N-terminal" evidence="7">
    <location>
        <begin position="103"/>
        <end position="240"/>
    </location>
</feature>
<evidence type="ECO:0000313" key="9">
    <source>
        <dbReference type="Proteomes" id="UP000183209"/>
    </source>
</evidence>
<evidence type="ECO:0000313" key="8">
    <source>
        <dbReference type="EMBL" id="SFS83871.1"/>
    </source>
</evidence>
<protein>
    <submittedName>
        <fullName evidence="8">SusD family protein</fullName>
    </submittedName>
</protein>
<dbReference type="InterPro" id="IPR011990">
    <property type="entry name" value="TPR-like_helical_dom_sf"/>
</dbReference>
<dbReference type="AlphaFoldDB" id="A0A1I6T3N7"/>
<feature type="domain" description="RagB/SusD" evidence="6">
    <location>
        <begin position="331"/>
        <end position="471"/>
    </location>
</feature>
<reference evidence="8 9" key="1">
    <citation type="submission" date="2016-10" db="EMBL/GenBank/DDBJ databases">
        <authorList>
            <person name="de Groot N.N."/>
        </authorList>
    </citation>
    <scope>NUCLEOTIDE SEQUENCE [LARGE SCALE GENOMIC DNA]</scope>
    <source>
        <strain evidence="8 9">CGMCC 1.6114</strain>
    </source>
</reference>